<reference evidence="2 3" key="1">
    <citation type="submission" date="2021-04" db="EMBL/GenBank/DDBJ databases">
        <title>Description of novel Flavobacterium sp. F-328.</title>
        <authorList>
            <person name="Saticioglu I.B."/>
        </authorList>
    </citation>
    <scope>NUCLEOTIDE SEQUENCE [LARGE SCALE GENOMIC DNA]</scope>
    <source>
        <strain evidence="2 3">F-328</strain>
    </source>
</reference>
<protein>
    <submittedName>
        <fullName evidence="2">Uncharacterized protein</fullName>
    </submittedName>
</protein>
<proteinExistence type="predicted"/>
<gene>
    <name evidence="2" type="ORF">KBJ98_02155</name>
</gene>
<keyword evidence="3" id="KW-1185">Reference proteome</keyword>
<feature type="transmembrane region" description="Helical" evidence="1">
    <location>
        <begin position="45"/>
        <end position="66"/>
    </location>
</feature>
<feature type="transmembrane region" description="Helical" evidence="1">
    <location>
        <begin position="350"/>
        <end position="372"/>
    </location>
</feature>
<comment type="caution">
    <text evidence="2">The sequence shown here is derived from an EMBL/GenBank/DDBJ whole genome shotgun (WGS) entry which is preliminary data.</text>
</comment>
<sequence length="399" mass="46790">MNINIAFNTIIYIMVFLFPGVLFRRAFFSGRFNKHFESGNSFERVLWNILASVMMLASFCIFIHLFNTYSPLKVQFELGVPELTDTFLCIYENKLPTIFSSEAQIIQTGNLLFSIYAFSLILGFFINRLVFFLGLERRFSIFQFQNHWHYLTHSTKQNNLNHSIGDLYYTRVDVKSKDELFTGNLHEILHDKEGKVEAITIKEAYKFYRLNLIDDAIKIAAINEQIDNNDPNVIFHSETADLFIFRKRIKGDLFTILNNDLENISISYIKILNFQKKIQNFLKVLSSILLLLAGIFSVSYAIWDFQLFTFGSYFKRLLFCIVSPINFAILLLIIVTVFNIKTLRIEPKKYFKDIMNAFFILTLFSIPFLYIFDFLRGSYTIIVMSIYLSVSSLFFKKEQ</sequence>
<feature type="transmembrane region" description="Helical" evidence="1">
    <location>
        <begin position="111"/>
        <end position="135"/>
    </location>
</feature>
<dbReference type="RefSeq" id="WP_210788044.1">
    <property type="nucleotide sequence ID" value="NZ_JAGPXB010000001.1"/>
</dbReference>
<evidence type="ECO:0000313" key="2">
    <source>
        <dbReference type="EMBL" id="MBQ0907499.1"/>
    </source>
</evidence>
<organism evidence="2 3">
    <name type="scientific">Flavobacterium erciyesense</name>
    <dbReference type="NCBI Taxonomy" id="2825842"/>
    <lineage>
        <taxon>Bacteria</taxon>
        <taxon>Pseudomonadati</taxon>
        <taxon>Bacteroidota</taxon>
        <taxon>Flavobacteriia</taxon>
        <taxon>Flavobacteriales</taxon>
        <taxon>Flavobacteriaceae</taxon>
        <taxon>Flavobacterium</taxon>
    </lineage>
</organism>
<dbReference type="EMBL" id="JAGPXB010000001">
    <property type="protein sequence ID" value="MBQ0907499.1"/>
    <property type="molecule type" value="Genomic_DNA"/>
</dbReference>
<feature type="transmembrane region" description="Helical" evidence="1">
    <location>
        <begin position="378"/>
        <end position="395"/>
    </location>
</feature>
<keyword evidence="1" id="KW-0472">Membrane</keyword>
<name>A0ABS5D0G1_9FLAO</name>
<accession>A0ABS5D0G1</accession>
<keyword evidence="1" id="KW-0812">Transmembrane</keyword>
<feature type="transmembrane region" description="Helical" evidence="1">
    <location>
        <begin position="281"/>
        <end position="303"/>
    </location>
</feature>
<keyword evidence="1" id="KW-1133">Transmembrane helix</keyword>
<feature type="transmembrane region" description="Helical" evidence="1">
    <location>
        <begin position="6"/>
        <end position="24"/>
    </location>
</feature>
<evidence type="ECO:0000256" key="1">
    <source>
        <dbReference type="SAM" id="Phobius"/>
    </source>
</evidence>
<evidence type="ECO:0000313" key="3">
    <source>
        <dbReference type="Proteomes" id="UP000679008"/>
    </source>
</evidence>
<dbReference type="Proteomes" id="UP000679008">
    <property type="component" value="Unassembled WGS sequence"/>
</dbReference>
<feature type="transmembrane region" description="Helical" evidence="1">
    <location>
        <begin position="315"/>
        <end position="338"/>
    </location>
</feature>